<dbReference type="Proteomes" id="UP001275084">
    <property type="component" value="Unassembled WGS sequence"/>
</dbReference>
<dbReference type="PANTHER" id="PTHR39601">
    <property type="entry name" value="CHORIOGENIN HMINOR"/>
    <property type="match status" value="1"/>
</dbReference>
<name>A0AAJ0MKI3_9PEZI</name>
<organism evidence="1 2">
    <name type="scientific">Lasiosphaeria hispida</name>
    <dbReference type="NCBI Taxonomy" id="260671"/>
    <lineage>
        <taxon>Eukaryota</taxon>
        <taxon>Fungi</taxon>
        <taxon>Dikarya</taxon>
        <taxon>Ascomycota</taxon>
        <taxon>Pezizomycotina</taxon>
        <taxon>Sordariomycetes</taxon>
        <taxon>Sordariomycetidae</taxon>
        <taxon>Sordariales</taxon>
        <taxon>Lasiosphaeriaceae</taxon>
        <taxon>Lasiosphaeria</taxon>
    </lineage>
</organism>
<protein>
    <submittedName>
        <fullName evidence="1">Uncharacterized protein</fullName>
    </submittedName>
</protein>
<dbReference type="AlphaFoldDB" id="A0AAJ0MKI3"/>
<accession>A0AAJ0MKI3</accession>
<keyword evidence="2" id="KW-1185">Reference proteome</keyword>
<dbReference type="PANTHER" id="PTHR39601:SF2">
    <property type="entry name" value="CHORIOGENIN HMINOR"/>
    <property type="match status" value="1"/>
</dbReference>
<reference evidence="1" key="1">
    <citation type="journal article" date="2023" name="Mol. Phylogenet. Evol.">
        <title>Genome-scale phylogeny and comparative genomics of the fungal order Sordariales.</title>
        <authorList>
            <person name="Hensen N."/>
            <person name="Bonometti L."/>
            <person name="Westerberg I."/>
            <person name="Brannstrom I.O."/>
            <person name="Guillou S."/>
            <person name="Cros-Aarteil S."/>
            <person name="Calhoun S."/>
            <person name="Haridas S."/>
            <person name="Kuo A."/>
            <person name="Mondo S."/>
            <person name="Pangilinan J."/>
            <person name="Riley R."/>
            <person name="LaButti K."/>
            <person name="Andreopoulos B."/>
            <person name="Lipzen A."/>
            <person name="Chen C."/>
            <person name="Yan M."/>
            <person name="Daum C."/>
            <person name="Ng V."/>
            <person name="Clum A."/>
            <person name="Steindorff A."/>
            <person name="Ohm R.A."/>
            <person name="Martin F."/>
            <person name="Silar P."/>
            <person name="Natvig D.O."/>
            <person name="Lalanne C."/>
            <person name="Gautier V."/>
            <person name="Ament-Velasquez S.L."/>
            <person name="Kruys A."/>
            <person name="Hutchinson M.I."/>
            <person name="Powell A.J."/>
            <person name="Barry K."/>
            <person name="Miller A.N."/>
            <person name="Grigoriev I.V."/>
            <person name="Debuchy R."/>
            <person name="Gladieux P."/>
            <person name="Hiltunen Thoren M."/>
            <person name="Johannesson H."/>
        </authorList>
    </citation>
    <scope>NUCLEOTIDE SEQUENCE</scope>
    <source>
        <strain evidence="1">CBS 955.72</strain>
    </source>
</reference>
<reference evidence="1" key="2">
    <citation type="submission" date="2023-06" db="EMBL/GenBank/DDBJ databases">
        <authorList>
            <consortium name="Lawrence Berkeley National Laboratory"/>
            <person name="Haridas S."/>
            <person name="Hensen N."/>
            <person name="Bonometti L."/>
            <person name="Westerberg I."/>
            <person name="Brannstrom I.O."/>
            <person name="Guillou S."/>
            <person name="Cros-Aarteil S."/>
            <person name="Calhoun S."/>
            <person name="Kuo A."/>
            <person name="Mondo S."/>
            <person name="Pangilinan J."/>
            <person name="Riley R."/>
            <person name="Labutti K."/>
            <person name="Andreopoulos B."/>
            <person name="Lipzen A."/>
            <person name="Chen C."/>
            <person name="Yanf M."/>
            <person name="Daum C."/>
            <person name="Ng V."/>
            <person name="Clum A."/>
            <person name="Steindorff A."/>
            <person name="Ohm R."/>
            <person name="Martin F."/>
            <person name="Silar P."/>
            <person name="Natvig D."/>
            <person name="Lalanne C."/>
            <person name="Gautier V."/>
            <person name="Ament-Velasquez S.L."/>
            <person name="Kruys A."/>
            <person name="Hutchinson M.I."/>
            <person name="Powell A.J."/>
            <person name="Barry K."/>
            <person name="Miller A.N."/>
            <person name="Grigoriev I.V."/>
            <person name="Debuchy R."/>
            <person name="Gladieux P."/>
            <person name="Thoren M.H."/>
            <person name="Johannesson H."/>
        </authorList>
    </citation>
    <scope>NUCLEOTIDE SEQUENCE</scope>
    <source>
        <strain evidence="1">CBS 955.72</strain>
    </source>
</reference>
<proteinExistence type="predicted"/>
<gene>
    <name evidence="1" type="ORF">B0T25DRAFT_54516</name>
</gene>
<feature type="non-terminal residue" evidence="1">
    <location>
        <position position="88"/>
    </location>
</feature>
<comment type="caution">
    <text evidence="1">The sequence shown here is derived from an EMBL/GenBank/DDBJ whole genome shotgun (WGS) entry which is preliminary data.</text>
</comment>
<dbReference type="EMBL" id="JAUIQD010000001">
    <property type="protein sequence ID" value="KAK3363844.1"/>
    <property type="molecule type" value="Genomic_DNA"/>
</dbReference>
<evidence type="ECO:0000313" key="1">
    <source>
        <dbReference type="EMBL" id="KAK3363844.1"/>
    </source>
</evidence>
<evidence type="ECO:0000313" key="2">
    <source>
        <dbReference type="Proteomes" id="UP001275084"/>
    </source>
</evidence>
<sequence>MAAPQLNAWHPRGGVPLPPPSRYRRFESLVAARNLFAFLTSQPLVGTRGNPAVFAALLTISSLLCQFGFSSYDGSFFSARTLMQRSMS</sequence>